<protein>
    <submittedName>
        <fullName evidence="1 2">Uncharacterized protein</fullName>
    </submittedName>
</protein>
<dbReference type="EMBL" id="DS235336">
    <property type="protein sequence ID" value="EEB14895.1"/>
    <property type="molecule type" value="Genomic_DNA"/>
</dbReference>
<dbReference type="HOGENOM" id="CLU_2017955_0_0_1"/>
<evidence type="ECO:0000313" key="3">
    <source>
        <dbReference type="Proteomes" id="UP000009046"/>
    </source>
</evidence>
<accession>E0VND9</accession>
<reference evidence="2" key="3">
    <citation type="submission" date="2021-02" db="UniProtKB">
        <authorList>
            <consortium name="EnsemblMetazoa"/>
        </authorList>
    </citation>
    <scope>IDENTIFICATION</scope>
    <source>
        <strain evidence="2">USDA</strain>
    </source>
</reference>
<evidence type="ECO:0000313" key="2">
    <source>
        <dbReference type="EnsemblMetazoa" id="PHUM626240-PA"/>
    </source>
</evidence>
<gene>
    <name evidence="2" type="primary">8239240</name>
    <name evidence="1" type="ORF">Phum_PHUM626240</name>
</gene>
<dbReference type="RefSeq" id="XP_002427633.1">
    <property type="nucleotide sequence ID" value="XM_002427588.1"/>
</dbReference>
<dbReference type="VEuPathDB" id="VectorBase:PHUM626240"/>
<evidence type="ECO:0000313" key="1">
    <source>
        <dbReference type="EMBL" id="EEB14895.1"/>
    </source>
</evidence>
<name>E0VND9_PEDHC</name>
<dbReference type="Proteomes" id="UP000009046">
    <property type="component" value="Unassembled WGS sequence"/>
</dbReference>
<reference evidence="1" key="2">
    <citation type="submission" date="2007-04" db="EMBL/GenBank/DDBJ databases">
        <title>The genome of the human body louse.</title>
        <authorList>
            <consortium name="The Human Body Louse Genome Consortium"/>
            <person name="Kirkness E."/>
            <person name="Walenz B."/>
            <person name="Hass B."/>
            <person name="Bruggner R."/>
            <person name="Strausberg R."/>
        </authorList>
    </citation>
    <scope>NUCLEOTIDE SEQUENCE</scope>
    <source>
        <strain evidence="1">USDA</strain>
    </source>
</reference>
<organism>
    <name type="scientific">Pediculus humanus subsp. corporis</name>
    <name type="common">Body louse</name>
    <dbReference type="NCBI Taxonomy" id="121224"/>
    <lineage>
        <taxon>Eukaryota</taxon>
        <taxon>Metazoa</taxon>
        <taxon>Ecdysozoa</taxon>
        <taxon>Arthropoda</taxon>
        <taxon>Hexapoda</taxon>
        <taxon>Insecta</taxon>
        <taxon>Pterygota</taxon>
        <taxon>Neoptera</taxon>
        <taxon>Paraneoptera</taxon>
        <taxon>Psocodea</taxon>
        <taxon>Troctomorpha</taxon>
        <taxon>Phthiraptera</taxon>
        <taxon>Anoplura</taxon>
        <taxon>Pediculidae</taxon>
        <taxon>Pediculus</taxon>
    </lineage>
</organism>
<dbReference type="InParanoid" id="E0VND9"/>
<dbReference type="KEGG" id="phu:Phum_PHUM626240"/>
<dbReference type="GeneID" id="8239240"/>
<sequence>MASKAVNEYFGSSRPSKIPVLAEGLPLDGEEYNTPSEDSGVCLGDGRTNERANWIAATSPSIYRKQTSDLALSNGENTNLIVRLVPIDNGHNLSCNSLLKSSVALTIFLDVKNAAAVLLSSLF</sequence>
<dbReference type="AlphaFoldDB" id="E0VND9"/>
<dbReference type="EnsemblMetazoa" id="PHUM626240-RA">
    <property type="protein sequence ID" value="PHUM626240-PA"/>
    <property type="gene ID" value="PHUM626240"/>
</dbReference>
<reference evidence="1" key="1">
    <citation type="submission" date="2007-04" db="EMBL/GenBank/DDBJ databases">
        <title>Annotation of Pediculus humanus corporis strain USDA.</title>
        <authorList>
            <person name="Kirkness E."/>
            <person name="Hannick L."/>
            <person name="Hass B."/>
            <person name="Bruggner R."/>
            <person name="Lawson D."/>
            <person name="Bidwell S."/>
            <person name="Joardar V."/>
            <person name="Caler E."/>
            <person name="Walenz B."/>
            <person name="Inman J."/>
            <person name="Schobel S."/>
            <person name="Galinsky K."/>
            <person name="Amedeo P."/>
            <person name="Strausberg R."/>
        </authorList>
    </citation>
    <scope>NUCLEOTIDE SEQUENCE</scope>
    <source>
        <strain evidence="1">USDA</strain>
    </source>
</reference>
<dbReference type="EMBL" id="AAZO01003878">
    <property type="status" value="NOT_ANNOTATED_CDS"/>
    <property type="molecule type" value="Genomic_DNA"/>
</dbReference>
<dbReference type="CTD" id="8239240"/>
<keyword evidence="3" id="KW-1185">Reference proteome</keyword>
<proteinExistence type="predicted"/>